<evidence type="ECO:0000313" key="1">
    <source>
        <dbReference type="EMBL" id="GIY80654.1"/>
    </source>
</evidence>
<comment type="caution">
    <text evidence="1">The sequence shown here is derived from an EMBL/GenBank/DDBJ whole genome shotgun (WGS) entry which is preliminary data.</text>
</comment>
<protein>
    <submittedName>
        <fullName evidence="1">Uncharacterized protein</fullName>
    </submittedName>
</protein>
<dbReference type="EMBL" id="BPLR01016034">
    <property type="protein sequence ID" value="GIY80654.1"/>
    <property type="molecule type" value="Genomic_DNA"/>
</dbReference>
<dbReference type="Proteomes" id="UP001054945">
    <property type="component" value="Unassembled WGS sequence"/>
</dbReference>
<evidence type="ECO:0000313" key="2">
    <source>
        <dbReference type="Proteomes" id="UP001054945"/>
    </source>
</evidence>
<accession>A0AAV4WFM8</accession>
<name>A0AAV4WFM8_CAEEX</name>
<keyword evidence="2" id="KW-1185">Reference proteome</keyword>
<proteinExistence type="predicted"/>
<organism evidence="1 2">
    <name type="scientific">Caerostris extrusa</name>
    <name type="common">Bark spider</name>
    <name type="synonym">Caerostris bankana</name>
    <dbReference type="NCBI Taxonomy" id="172846"/>
    <lineage>
        <taxon>Eukaryota</taxon>
        <taxon>Metazoa</taxon>
        <taxon>Ecdysozoa</taxon>
        <taxon>Arthropoda</taxon>
        <taxon>Chelicerata</taxon>
        <taxon>Arachnida</taxon>
        <taxon>Araneae</taxon>
        <taxon>Araneomorphae</taxon>
        <taxon>Entelegynae</taxon>
        <taxon>Araneoidea</taxon>
        <taxon>Araneidae</taxon>
        <taxon>Caerostris</taxon>
    </lineage>
</organism>
<dbReference type="AlphaFoldDB" id="A0AAV4WFM8"/>
<gene>
    <name evidence="1" type="ORF">CEXT_477931</name>
</gene>
<reference evidence="1 2" key="1">
    <citation type="submission" date="2021-06" db="EMBL/GenBank/DDBJ databases">
        <title>Caerostris extrusa draft genome.</title>
        <authorList>
            <person name="Kono N."/>
            <person name="Arakawa K."/>
        </authorList>
    </citation>
    <scope>NUCLEOTIDE SEQUENCE [LARGE SCALE GENOMIC DNA]</scope>
</reference>
<sequence>MEQLGMSNLLRGKTGELPVLAGGNPLHYAENKFKPWRWERRGRGKGFRGVGVASGLRWIESKQTVAMLCNVPILHSEY</sequence>